<dbReference type="InterPro" id="IPR002912">
    <property type="entry name" value="ACT_dom"/>
</dbReference>
<dbReference type="CDD" id="cd04911">
    <property type="entry name" value="ACT_AKiii-YclM-BS_1"/>
    <property type="match status" value="1"/>
</dbReference>
<protein>
    <recommendedName>
        <fullName evidence="13">Aspartokinase</fullName>
        <ecNumber evidence="13">2.7.2.4</ecNumber>
    </recommendedName>
</protein>
<dbReference type="AlphaFoldDB" id="A0A1Q2D7I0"/>
<dbReference type="GO" id="GO:0005524">
    <property type="term" value="F:ATP binding"/>
    <property type="evidence" value="ECO:0007669"/>
    <property type="project" value="UniProtKB-KW"/>
</dbReference>
<dbReference type="UniPathway" id="UPA00051">
    <property type="reaction ID" value="UER00462"/>
</dbReference>
<dbReference type="InterPro" id="IPR036393">
    <property type="entry name" value="AceGlu_kinase-like_sf"/>
</dbReference>
<organism evidence="15 16">
    <name type="scientific">Vagococcus penaei</name>
    <dbReference type="NCBI Taxonomy" id="633807"/>
    <lineage>
        <taxon>Bacteria</taxon>
        <taxon>Bacillati</taxon>
        <taxon>Bacillota</taxon>
        <taxon>Bacilli</taxon>
        <taxon>Lactobacillales</taxon>
        <taxon>Enterococcaceae</taxon>
        <taxon>Vagococcus</taxon>
    </lineage>
</organism>
<dbReference type="SUPFAM" id="SSF55021">
    <property type="entry name" value="ACT-like"/>
    <property type="match status" value="2"/>
</dbReference>
<evidence type="ECO:0000313" key="16">
    <source>
        <dbReference type="Proteomes" id="UP000188246"/>
    </source>
</evidence>
<comment type="similarity">
    <text evidence="5 13">Belongs to the aspartokinase family.</text>
</comment>
<dbReference type="PANTHER" id="PTHR21499">
    <property type="entry name" value="ASPARTATE KINASE"/>
    <property type="match status" value="1"/>
</dbReference>
<dbReference type="NCBIfam" id="TIGR00657">
    <property type="entry name" value="asp_kinases"/>
    <property type="match status" value="1"/>
</dbReference>
<evidence type="ECO:0000256" key="8">
    <source>
        <dbReference type="ARBA" id="ARBA00022777"/>
    </source>
</evidence>
<dbReference type="PIRSF" id="PIRSF000726">
    <property type="entry name" value="Asp_kin"/>
    <property type="match status" value="1"/>
</dbReference>
<dbReference type="Pfam" id="PF00696">
    <property type="entry name" value="AA_kinase"/>
    <property type="match status" value="1"/>
</dbReference>
<dbReference type="OrthoDB" id="9799110at2"/>
<evidence type="ECO:0000256" key="3">
    <source>
        <dbReference type="ARBA" id="ARBA00004986"/>
    </source>
</evidence>
<dbReference type="InterPro" id="IPR054352">
    <property type="entry name" value="ACT_Aspartokinase"/>
</dbReference>
<sequence length="448" mass="49506">MKVSKFGGSSVATFEQLKKVLAIIQSDSDRRFIVVSAPGKRHADDTKLTDLFIQYANDFLTNQPVNDIQDAIITRFKAICESADLQEVLAVIKKQIKDLTLMDKSDKKLVIDTFKANGEDNNARLVAAFLTKHHVPAVYMNPREAGIIVDETPHGAKLKPNAYYQSQPPLTSDKIAVIPGFFGYTESGKLCAFSRGGSDISGSMVAALANADLYENFTDVDAIYCANPKLIPDCPTLTELTFKEMRELSYSGFSVLHDEALIPTFYANIPVVIKNTNNPNSPGTMILPESLNVEKRVVGIAADSGFTNIYLSKYLMNREFGFGHSVLNILTEFDLQYDHMPSGIDDISIILRQNQLTPEIESKLINRFKSALAIDEIKVKHHLSMIALVGEGMKQNIGVAARATKALSDHHVNIELLNQGSSEVSIFFGVNEADENQAVQALYQEFFT</sequence>
<keyword evidence="7" id="KW-0547">Nucleotide-binding</keyword>
<evidence type="ECO:0000256" key="11">
    <source>
        <dbReference type="ARBA" id="ARBA00023154"/>
    </source>
</evidence>
<dbReference type="FunFam" id="3.30.2130.10:FF:000001">
    <property type="entry name" value="Bifunctional aspartokinase/homoserine dehydrogenase"/>
    <property type="match status" value="1"/>
</dbReference>
<keyword evidence="6 13" id="KW-0808">Transferase</keyword>
<evidence type="ECO:0000256" key="9">
    <source>
        <dbReference type="ARBA" id="ARBA00022840"/>
    </source>
</evidence>
<dbReference type="Pfam" id="PF22468">
    <property type="entry name" value="ACT_9"/>
    <property type="match status" value="1"/>
</dbReference>
<proteinExistence type="inferred from homology"/>
<dbReference type="InterPro" id="IPR018042">
    <property type="entry name" value="Aspartate_kinase_CS"/>
</dbReference>
<keyword evidence="14" id="KW-0028">Amino-acid biosynthesis</keyword>
<keyword evidence="9" id="KW-0067">ATP-binding</keyword>
<dbReference type="Gene3D" id="1.20.120.1320">
    <property type="entry name" value="Aspartokinase, catalytic domain"/>
    <property type="match status" value="1"/>
</dbReference>
<dbReference type="InterPro" id="IPR005260">
    <property type="entry name" value="Asp_kin_monofn"/>
</dbReference>
<keyword evidence="8 13" id="KW-0418">Kinase</keyword>
<dbReference type="InterPro" id="IPR042199">
    <property type="entry name" value="AsparK_Bifunc_asparK/hSer_DH"/>
</dbReference>
<dbReference type="PANTHER" id="PTHR21499:SF67">
    <property type="entry name" value="ASPARTOKINASE 3"/>
    <property type="match status" value="1"/>
</dbReference>
<dbReference type="GO" id="GO:0019877">
    <property type="term" value="P:diaminopimelate biosynthetic process"/>
    <property type="evidence" value="ECO:0007669"/>
    <property type="project" value="UniProtKB-KW"/>
</dbReference>
<evidence type="ECO:0000256" key="13">
    <source>
        <dbReference type="RuleBase" id="RU003448"/>
    </source>
</evidence>
<comment type="pathway">
    <text evidence="2 14">Amino-acid biosynthesis; L-lysine biosynthesis via DAP pathway; (S)-tetrahydrodipicolinate from L-aspartate: step 1/4.</text>
</comment>
<dbReference type="STRING" id="633807.BW732_09150"/>
<dbReference type="Proteomes" id="UP000188246">
    <property type="component" value="Chromosome"/>
</dbReference>
<evidence type="ECO:0000256" key="4">
    <source>
        <dbReference type="ARBA" id="ARBA00005139"/>
    </source>
</evidence>
<dbReference type="GO" id="GO:0009090">
    <property type="term" value="P:homoserine biosynthetic process"/>
    <property type="evidence" value="ECO:0007669"/>
    <property type="project" value="TreeGrafter"/>
</dbReference>
<evidence type="ECO:0000256" key="1">
    <source>
        <dbReference type="ARBA" id="ARBA00003121"/>
    </source>
</evidence>
<evidence type="ECO:0000256" key="2">
    <source>
        <dbReference type="ARBA" id="ARBA00004766"/>
    </source>
</evidence>
<keyword evidence="16" id="KW-1185">Reference proteome</keyword>
<comment type="pathway">
    <text evidence="3 14">Amino-acid biosynthesis; L-methionine biosynthesis via de novo pathway; L-homoserine from L-aspartate: step 1/3.</text>
</comment>
<dbReference type="Gene3D" id="3.40.1160.10">
    <property type="entry name" value="Acetylglutamate kinase-like"/>
    <property type="match status" value="1"/>
</dbReference>
<dbReference type="Gene3D" id="3.30.2130.10">
    <property type="entry name" value="VC0802-like"/>
    <property type="match status" value="1"/>
</dbReference>
<dbReference type="RefSeq" id="WP_077276452.1">
    <property type="nucleotide sequence ID" value="NZ_CP019609.1"/>
</dbReference>
<dbReference type="GO" id="GO:0009088">
    <property type="term" value="P:threonine biosynthetic process"/>
    <property type="evidence" value="ECO:0007669"/>
    <property type="project" value="UniProtKB-UniPathway"/>
</dbReference>
<keyword evidence="10" id="KW-0220">Diaminopimelate biosynthesis</keyword>
<dbReference type="InterPro" id="IPR001341">
    <property type="entry name" value="Asp_kinase"/>
</dbReference>
<comment type="catalytic activity">
    <reaction evidence="12 13">
        <text>L-aspartate + ATP = 4-phospho-L-aspartate + ADP</text>
        <dbReference type="Rhea" id="RHEA:23776"/>
        <dbReference type="ChEBI" id="CHEBI:29991"/>
        <dbReference type="ChEBI" id="CHEBI:30616"/>
        <dbReference type="ChEBI" id="CHEBI:57535"/>
        <dbReference type="ChEBI" id="CHEBI:456216"/>
        <dbReference type="EC" id="2.7.2.4"/>
    </reaction>
</comment>
<dbReference type="EC" id="2.7.2.4" evidence="13"/>
<gene>
    <name evidence="15" type="ORF">BW732_09150</name>
</gene>
<evidence type="ECO:0000256" key="12">
    <source>
        <dbReference type="ARBA" id="ARBA00047872"/>
    </source>
</evidence>
<dbReference type="UniPathway" id="UPA00050">
    <property type="reaction ID" value="UER00461"/>
</dbReference>
<evidence type="ECO:0000256" key="14">
    <source>
        <dbReference type="RuleBase" id="RU004249"/>
    </source>
</evidence>
<keyword evidence="11" id="KW-0457">Lysine biosynthesis</keyword>
<dbReference type="PROSITE" id="PS00324">
    <property type="entry name" value="ASPARTOKINASE"/>
    <property type="match status" value="1"/>
</dbReference>
<evidence type="ECO:0000256" key="7">
    <source>
        <dbReference type="ARBA" id="ARBA00022741"/>
    </source>
</evidence>
<evidence type="ECO:0000256" key="6">
    <source>
        <dbReference type="ARBA" id="ARBA00022679"/>
    </source>
</evidence>
<comment type="function">
    <text evidence="1">Catalyzes the phosphorylation of the beta-carboxyl group of aspartic acid with ATP to yield 4-phospho-L-aspartate, which is involved in the branched biosynthetic pathway leading to the biosynthesis of amino acids threonine, isoleucine and methionine.</text>
</comment>
<dbReference type="PROSITE" id="PS51671">
    <property type="entry name" value="ACT"/>
    <property type="match status" value="1"/>
</dbReference>
<dbReference type="InterPro" id="IPR045865">
    <property type="entry name" value="ACT-like_dom_sf"/>
</dbReference>
<dbReference type="SUPFAM" id="SSF53633">
    <property type="entry name" value="Carbamate kinase-like"/>
    <property type="match status" value="1"/>
</dbReference>
<dbReference type="KEGG" id="vpi:BW732_09150"/>
<name>A0A1Q2D7I0_9ENTE</name>
<dbReference type="EMBL" id="CP019609">
    <property type="protein sequence ID" value="AQP54376.1"/>
    <property type="molecule type" value="Genomic_DNA"/>
</dbReference>
<evidence type="ECO:0000256" key="5">
    <source>
        <dbReference type="ARBA" id="ARBA00010122"/>
    </source>
</evidence>
<dbReference type="GO" id="GO:0005829">
    <property type="term" value="C:cytosol"/>
    <property type="evidence" value="ECO:0007669"/>
    <property type="project" value="TreeGrafter"/>
</dbReference>
<evidence type="ECO:0000313" key="15">
    <source>
        <dbReference type="EMBL" id="AQP54376.1"/>
    </source>
</evidence>
<comment type="pathway">
    <text evidence="4 14">Amino-acid biosynthesis; L-threonine biosynthesis; L-threonine from L-aspartate: step 1/5.</text>
</comment>
<dbReference type="InterPro" id="IPR001048">
    <property type="entry name" value="Asp/Glu/Uridylate_kinase"/>
</dbReference>
<dbReference type="GO" id="GO:0004072">
    <property type="term" value="F:aspartate kinase activity"/>
    <property type="evidence" value="ECO:0007669"/>
    <property type="project" value="UniProtKB-EC"/>
</dbReference>
<accession>A0A1Q2D7I0</accession>
<evidence type="ECO:0000256" key="10">
    <source>
        <dbReference type="ARBA" id="ARBA00022915"/>
    </source>
</evidence>
<reference evidence="15 16" key="1">
    <citation type="journal article" date="2010" name="Int. J. Syst. Evol. Microbiol.">
        <title>Vagococcus penaei sp. nov., isolated from spoilage microbiota of cooked shrimp (Penaeus vannamei).</title>
        <authorList>
            <person name="Jaffres E."/>
            <person name="Prevost H."/>
            <person name="Rossero A."/>
            <person name="Joffraud J.J."/>
            <person name="Dousset X."/>
        </authorList>
    </citation>
    <scope>NUCLEOTIDE SEQUENCE [LARGE SCALE GENOMIC DNA]</scope>
    <source>
        <strain evidence="15 16">CD276</strain>
    </source>
</reference>
<dbReference type="NCBIfam" id="NF006540">
    <property type="entry name" value="PRK09034.1"/>
    <property type="match status" value="1"/>
</dbReference>
<dbReference type="UniPathway" id="UPA00034">
    <property type="reaction ID" value="UER00015"/>
</dbReference>
<dbReference type="GO" id="GO:0009089">
    <property type="term" value="P:lysine biosynthetic process via diaminopimelate"/>
    <property type="evidence" value="ECO:0007669"/>
    <property type="project" value="UniProtKB-UniPathway"/>
</dbReference>
<dbReference type="CDD" id="cd04916">
    <property type="entry name" value="ACT_AKiii-YclM-BS_2"/>
    <property type="match status" value="1"/>
</dbReference>